<dbReference type="Pfam" id="PF00005">
    <property type="entry name" value="ABC_tran"/>
    <property type="match status" value="1"/>
</dbReference>
<dbReference type="PROSITE" id="PS00211">
    <property type="entry name" value="ABC_TRANSPORTER_1"/>
    <property type="match status" value="1"/>
</dbReference>
<protein>
    <submittedName>
        <fullName evidence="6">ABC transporter ATP-binding protein</fullName>
    </submittedName>
</protein>
<dbReference type="PANTHER" id="PTHR43117">
    <property type="entry name" value="OSMOPROTECTANT IMPORT ATP-BINDING PROTEIN OSMV"/>
    <property type="match status" value="1"/>
</dbReference>
<dbReference type="InterPro" id="IPR017871">
    <property type="entry name" value="ABC_transporter-like_CS"/>
</dbReference>
<evidence type="ECO:0000256" key="2">
    <source>
        <dbReference type="ARBA" id="ARBA00022448"/>
    </source>
</evidence>
<keyword evidence="2" id="KW-0813">Transport</keyword>
<evidence type="ECO:0000313" key="6">
    <source>
        <dbReference type="EMBL" id="MFC7364663.1"/>
    </source>
</evidence>
<name>A0ABW2NH06_9BACL</name>
<dbReference type="EMBL" id="JBHTCT010000011">
    <property type="protein sequence ID" value="MFC7364663.1"/>
    <property type="molecule type" value="Genomic_DNA"/>
</dbReference>
<dbReference type="InterPro" id="IPR027417">
    <property type="entry name" value="P-loop_NTPase"/>
</dbReference>
<keyword evidence="4 6" id="KW-0067">ATP-binding</keyword>
<dbReference type="SUPFAM" id="SSF52540">
    <property type="entry name" value="P-loop containing nucleoside triphosphate hydrolases"/>
    <property type="match status" value="1"/>
</dbReference>
<dbReference type="PANTHER" id="PTHR43117:SF4">
    <property type="entry name" value="OSMOPROTECTANT IMPORT ATP-BINDING PROTEIN OSMV"/>
    <property type="match status" value="1"/>
</dbReference>
<dbReference type="PROSITE" id="PS50893">
    <property type="entry name" value="ABC_TRANSPORTER_2"/>
    <property type="match status" value="1"/>
</dbReference>
<gene>
    <name evidence="6" type="ORF">ACFQQH_05910</name>
</gene>
<accession>A0ABW2NH06</accession>
<dbReference type="Gene3D" id="3.40.50.300">
    <property type="entry name" value="P-loop containing nucleotide triphosphate hydrolases"/>
    <property type="match status" value="1"/>
</dbReference>
<dbReference type="Proteomes" id="UP001596483">
    <property type="component" value="Unassembled WGS sequence"/>
</dbReference>
<evidence type="ECO:0000256" key="3">
    <source>
        <dbReference type="ARBA" id="ARBA00022741"/>
    </source>
</evidence>
<evidence type="ECO:0000313" key="7">
    <source>
        <dbReference type="Proteomes" id="UP001596483"/>
    </source>
</evidence>
<dbReference type="SMART" id="SM00382">
    <property type="entry name" value="AAA"/>
    <property type="match status" value="1"/>
</dbReference>
<evidence type="ECO:0000259" key="5">
    <source>
        <dbReference type="PROSITE" id="PS50893"/>
    </source>
</evidence>
<comment type="caution">
    <text evidence="6">The sequence shown here is derived from an EMBL/GenBank/DDBJ whole genome shotgun (WGS) entry which is preliminary data.</text>
</comment>
<evidence type="ECO:0000256" key="4">
    <source>
        <dbReference type="ARBA" id="ARBA00022840"/>
    </source>
</evidence>
<sequence length="319" mass="35538">MIEFQNVTKQYGDGTKAVDCLDMEIKRGEFIVLVGPSGCGKTTTLKMINRLIEPTKGSVLINGREAEKYDIHRLRWDIGYVLQQIALFPHMTVEENIMVVPEMKQMDKMVMKRRAHELMEQVGLPPAVFAQRKPSELSGGQQQRIGVIRALAADPEILLMDEPFSALDPVAREKLQDDLLRLKRSFNKTTVFVTHDMNEALKLADRICVMRDGSIVQTGTPDELRRNPSGAFVRDFIGRGESRLCEVLDLRQSVSSVPAGTPPPQASLPAKVRTDQLLRIMADHETAGVEDGGEMIGLITRASAFRLLAESGKVADRDE</sequence>
<proteinExistence type="inferred from homology"/>
<dbReference type="RefSeq" id="WP_157297526.1">
    <property type="nucleotide sequence ID" value="NZ_JBHTCT010000011.1"/>
</dbReference>
<organism evidence="6 7">
    <name type="scientific">Bhargavaea changchunensis</name>
    <dbReference type="NCBI Taxonomy" id="2134037"/>
    <lineage>
        <taxon>Bacteria</taxon>
        <taxon>Bacillati</taxon>
        <taxon>Bacillota</taxon>
        <taxon>Bacilli</taxon>
        <taxon>Bacillales</taxon>
        <taxon>Caryophanaceae</taxon>
        <taxon>Bhargavaea</taxon>
    </lineage>
</organism>
<keyword evidence="3" id="KW-0547">Nucleotide-binding</keyword>
<feature type="domain" description="ABC transporter" evidence="5">
    <location>
        <begin position="2"/>
        <end position="237"/>
    </location>
</feature>
<keyword evidence="7" id="KW-1185">Reference proteome</keyword>
<dbReference type="GO" id="GO:0005524">
    <property type="term" value="F:ATP binding"/>
    <property type="evidence" value="ECO:0007669"/>
    <property type="project" value="UniProtKB-KW"/>
</dbReference>
<evidence type="ECO:0000256" key="1">
    <source>
        <dbReference type="ARBA" id="ARBA00005417"/>
    </source>
</evidence>
<comment type="similarity">
    <text evidence="1">Belongs to the ABC transporter superfamily.</text>
</comment>
<dbReference type="InterPro" id="IPR003439">
    <property type="entry name" value="ABC_transporter-like_ATP-bd"/>
</dbReference>
<reference evidence="7" key="1">
    <citation type="journal article" date="2019" name="Int. J. Syst. Evol. Microbiol.">
        <title>The Global Catalogue of Microorganisms (GCM) 10K type strain sequencing project: providing services to taxonomists for standard genome sequencing and annotation.</title>
        <authorList>
            <consortium name="The Broad Institute Genomics Platform"/>
            <consortium name="The Broad Institute Genome Sequencing Center for Infectious Disease"/>
            <person name="Wu L."/>
            <person name="Ma J."/>
        </authorList>
    </citation>
    <scope>NUCLEOTIDE SEQUENCE [LARGE SCALE GENOMIC DNA]</scope>
    <source>
        <strain evidence="7">JCM 4738</strain>
    </source>
</reference>
<dbReference type="InterPro" id="IPR003593">
    <property type="entry name" value="AAA+_ATPase"/>
</dbReference>